<feature type="transmembrane region" description="Helical" evidence="6">
    <location>
        <begin position="354"/>
        <end position="373"/>
    </location>
</feature>
<feature type="transmembrane region" description="Helical" evidence="6">
    <location>
        <begin position="95"/>
        <end position="119"/>
    </location>
</feature>
<keyword evidence="8" id="KW-1185">Reference proteome</keyword>
<sequence>MATEPAGIKTQIEDYALTAVPLAARRGGWGLLMNTAGIVSTLVQLAIGGGVTLIAGVGWGILAGLLVTVFGGTLGWLVGHVAYQNGTSSTVTSRVYGLGIRGSVIASLIYSFMIIGFLALEDALLYYGTLFMFGWKPSVVNAIVIYGLLTVVWIALTTFGLKLVQRTSTVLLIAFLILAIALAAIAVTTSGLSLSAILTAGPVTGGDGSAHFAAVIAILAGSAGALALTDADFARYARTSKDVGILAIGGAIMIDIVMVVLGCLIVGAGSSAVATYLGKNPAVAASQQGATIAEKVSWMANNNSGAYFIVLAGLLGFLLMYVAQAKAQVPNTYSGSLSLSNLFDGLLRRNVGRLTMVVLANVIGLLMVAGDILGLINRYLGVLGVTTTALAGVIIADYYLIRRRKVADPDEVESVNWAGVVSVLASAATGGFLTESGITPLGFLVTLGSVLVLYPVLRRYVFRANTASER</sequence>
<keyword evidence="3 6" id="KW-0812">Transmembrane</keyword>
<comment type="subcellular location">
    <subcellularLocation>
        <location evidence="1">Membrane</location>
        <topology evidence="1">Multi-pass membrane protein</topology>
    </subcellularLocation>
</comment>
<evidence type="ECO:0000313" key="7">
    <source>
        <dbReference type="EMBL" id="GAA1689202.1"/>
    </source>
</evidence>
<organism evidence="7 8">
    <name type="scientific">Fodinicola feengrottensis</name>
    <dbReference type="NCBI Taxonomy" id="435914"/>
    <lineage>
        <taxon>Bacteria</taxon>
        <taxon>Bacillati</taxon>
        <taxon>Actinomycetota</taxon>
        <taxon>Actinomycetes</taxon>
        <taxon>Mycobacteriales</taxon>
        <taxon>Fodinicola</taxon>
    </lineage>
</organism>
<feature type="transmembrane region" description="Helical" evidence="6">
    <location>
        <begin position="305"/>
        <end position="323"/>
    </location>
</feature>
<feature type="transmembrane region" description="Helical" evidence="6">
    <location>
        <begin position="243"/>
        <end position="268"/>
    </location>
</feature>
<dbReference type="InterPro" id="IPR001248">
    <property type="entry name" value="Pur-cyt_permease"/>
</dbReference>
<feature type="transmembrane region" description="Helical" evidence="6">
    <location>
        <begin position="379"/>
        <end position="400"/>
    </location>
</feature>
<dbReference type="EMBL" id="BAAANY010000017">
    <property type="protein sequence ID" value="GAA1689202.1"/>
    <property type="molecule type" value="Genomic_DNA"/>
</dbReference>
<evidence type="ECO:0000256" key="2">
    <source>
        <dbReference type="ARBA" id="ARBA00008974"/>
    </source>
</evidence>
<dbReference type="PANTHER" id="PTHR30569">
    <property type="entry name" value="CYTOSINE TRANSPORTER CODB"/>
    <property type="match status" value="1"/>
</dbReference>
<reference evidence="7 8" key="1">
    <citation type="journal article" date="2019" name="Int. J. Syst. Evol. Microbiol.">
        <title>The Global Catalogue of Microorganisms (GCM) 10K type strain sequencing project: providing services to taxonomists for standard genome sequencing and annotation.</title>
        <authorList>
            <consortium name="The Broad Institute Genomics Platform"/>
            <consortium name="The Broad Institute Genome Sequencing Center for Infectious Disease"/>
            <person name="Wu L."/>
            <person name="Ma J."/>
        </authorList>
    </citation>
    <scope>NUCLEOTIDE SEQUENCE [LARGE SCALE GENOMIC DNA]</scope>
    <source>
        <strain evidence="7 8">JCM 14718</strain>
    </source>
</reference>
<dbReference type="Proteomes" id="UP001500618">
    <property type="component" value="Unassembled WGS sequence"/>
</dbReference>
<dbReference type="RefSeq" id="WP_344312140.1">
    <property type="nucleotide sequence ID" value="NZ_BAAANY010000017.1"/>
</dbReference>
<comment type="caution">
    <text evidence="7">The sequence shown here is derived from an EMBL/GenBank/DDBJ whole genome shotgun (WGS) entry which is preliminary data.</text>
</comment>
<feature type="transmembrane region" description="Helical" evidence="6">
    <location>
        <begin position="139"/>
        <end position="159"/>
    </location>
</feature>
<keyword evidence="5 6" id="KW-0472">Membrane</keyword>
<evidence type="ECO:0000256" key="4">
    <source>
        <dbReference type="ARBA" id="ARBA00022989"/>
    </source>
</evidence>
<evidence type="ECO:0000256" key="6">
    <source>
        <dbReference type="SAM" id="Phobius"/>
    </source>
</evidence>
<feature type="transmembrane region" description="Helical" evidence="6">
    <location>
        <begin position="412"/>
        <end position="432"/>
    </location>
</feature>
<accession>A0ABN2HJW1</accession>
<evidence type="ECO:0000256" key="5">
    <source>
        <dbReference type="ARBA" id="ARBA00023136"/>
    </source>
</evidence>
<gene>
    <name evidence="7" type="ORF">GCM10009765_43230</name>
</gene>
<dbReference type="Gene3D" id="1.10.4160.10">
    <property type="entry name" value="Hydantoin permease"/>
    <property type="match status" value="1"/>
</dbReference>
<feature type="transmembrane region" description="Helical" evidence="6">
    <location>
        <begin position="210"/>
        <end position="231"/>
    </location>
</feature>
<feature type="transmembrane region" description="Helical" evidence="6">
    <location>
        <begin position="438"/>
        <end position="457"/>
    </location>
</feature>
<dbReference type="Pfam" id="PF02133">
    <property type="entry name" value="Transp_cyt_pur"/>
    <property type="match status" value="1"/>
</dbReference>
<feature type="transmembrane region" description="Helical" evidence="6">
    <location>
        <begin position="61"/>
        <end position="83"/>
    </location>
</feature>
<evidence type="ECO:0000256" key="3">
    <source>
        <dbReference type="ARBA" id="ARBA00022692"/>
    </source>
</evidence>
<feature type="transmembrane region" description="Helical" evidence="6">
    <location>
        <begin position="31"/>
        <end position="55"/>
    </location>
</feature>
<dbReference type="InterPro" id="IPR030191">
    <property type="entry name" value="CodB"/>
</dbReference>
<evidence type="ECO:0000256" key="1">
    <source>
        <dbReference type="ARBA" id="ARBA00004141"/>
    </source>
</evidence>
<keyword evidence="4 6" id="KW-1133">Transmembrane helix</keyword>
<name>A0ABN2HJW1_9ACTN</name>
<evidence type="ECO:0000313" key="8">
    <source>
        <dbReference type="Proteomes" id="UP001500618"/>
    </source>
</evidence>
<comment type="similarity">
    <text evidence="2">Belongs to the purine-cytosine permease (2.A.39) family.</text>
</comment>
<protein>
    <submittedName>
        <fullName evidence="7">NCS1 family nucleobase:cation symporter-1</fullName>
    </submittedName>
</protein>
<proteinExistence type="inferred from homology"/>
<feature type="transmembrane region" description="Helical" evidence="6">
    <location>
        <begin position="171"/>
        <end position="198"/>
    </location>
</feature>
<dbReference type="PANTHER" id="PTHR30569:SF0">
    <property type="entry name" value="CYTOSINE PERMEASE"/>
    <property type="match status" value="1"/>
</dbReference>